<accession>A0A1G7ENN0</accession>
<feature type="transmembrane region" description="Helical" evidence="1">
    <location>
        <begin position="9"/>
        <end position="28"/>
    </location>
</feature>
<proteinExistence type="predicted"/>
<dbReference type="OrthoDB" id="1376305at2"/>
<keyword evidence="3" id="KW-1185">Reference proteome</keyword>
<dbReference type="RefSeq" id="WP_091150946.1">
    <property type="nucleotide sequence ID" value="NZ_FNAI01000008.1"/>
</dbReference>
<dbReference type="AlphaFoldDB" id="A0A1G7ENN0"/>
<evidence type="ECO:0000313" key="3">
    <source>
        <dbReference type="Proteomes" id="UP000199072"/>
    </source>
</evidence>
<protein>
    <submittedName>
        <fullName evidence="2">Uncharacterized protein</fullName>
    </submittedName>
</protein>
<gene>
    <name evidence="2" type="ORF">SAMN05216464_108101</name>
</gene>
<evidence type="ECO:0000256" key="1">
    <source>
        <dbReference type="SAM" id="Phobius"/>
    </source>
</evidence>
<evidence type="ECO:0000313" key="2">
    <source>
        <dbReference type="EMBL" id="SDE65264.1"/>
    </source>
</evidence>
<sequence length="74" mass="8210">MLSHIDTNGLLLLAIGLLIRYIVGYLRFNRRNLAGLQIYSSYFKGIICKSLEALINICGLLMVVAGAILILIKM</sequence>
<keyword evidence="1" id="KW-0472">Membrane</keyword>
<dbReference type="EMBL" id="FNAI01000008">
    <property type="protein sequence ID" value="SDE65264.1"/>
    <property type="molecule type" value="Genomic_DNA"/>
</dbReference>
<feature type="transmembrane region" description="Helical" evidence="1">
    <location>
        <begin position="53"/>
        <end position="72"/>
    </location>
</feature>
<dbReference type="STRING" id="1391627.SAMN05216464_108101"/>
<name>A0A1G7ENN0_9SPHI</name>
<reference evidence="2 3" key="1">
    <citation type="submission" date="2016-10" db="EMBL/GenBank/DDBJ databases">
        <authorList>
            <person name="de Groot N.N."/>
        </authorList>
    </citation>
    <scope>NUCLEOTIDE SEQUENCE [LARGE SCALE GENOMIC DNA]</scope>
    <source>
        <strain evidence="2 3">47C3B</strain>
    </source>
</reference>
<dbReference type="Proteomes" id="UP000199072">
    <property type="component" value="Unassembled WGS sequence"/>
</dbReference>
<keyword evidence="1" id="KW-1133">Transmembrane helix</keyword>
<organism evidence="2 3">
    <name type="scientific">Mucilaginibacter pineti</name>
    <dbReference type="NCBI Taxonomy" id="1391627"/>
    <lineage>
        <taxon>Bacteria</taxon>
        <taxon>Pseudomonadati</taxon>
        <taxon>Bacteroidota</taxon>
        <taxon>Sphingobacteriia</taxon>
        <taxon>Sphingobacteriales</taxon>
        <taxon>Sphingobacteriaceae</taxon>
        <taxon>Mucilaginibacter</taxon>
    </lineage>
</organism>
<keyword evidence="1" id="KW-0812">Transmembrane</keyword>